<keyword evidence="3" id="KW-1185">Reference proteome</keyword>
<evidence type="ECO:0000313" key="1">
    <source>
        <dbReference type="EMBL" id="KRH73793.1"/>
    </source>
</evidence>
<accession>A0A0R0L3G6</accession>
<dbReference type="EMBL" id="CM000835">
    <property type="protein sequence ID" value="KRH73793.1"/>
    <property type="molecule type" value="Genomic_DNA"/>
</dbReference>
<evidence type="ECO:0000313" key="3">
    <source>
        <dbReference type="Proteomes" id="UP000008827"/>
    </source>
</evidence>
<name>A0A0R0L3G6_SOYBN</name>
<dbReference type="EnsemblPlants" id="KRH73793">
    <property type="protein sequence ID" value="KRH73793"/>
    <property type="gene ID" value="GLYMA_02G293800"/>
</dbReference>
<dbReference type="AlphaFoldDB" id="A0A0R0L3G6"/>
<gene>
    <name evidence="1" type="ORF">GLYMA_02G293800</name>
</gene>
<reference evidence="1" key="3">
    <citation type="submission" date="2018-07" db="EMBL/GenBank/DDBJ databases">
        <title>WGS assembly of Glycine max.</title>
        <authorList>
            <person name="Schmutz J."/>
            <person name="Cannon S."/>
            <person name="Schlueter J."/>
            <person name="Ma J."/>
            <person name="Mitros T."/>
            <person name="Nelson W."/>
            <person name="Hyten D."/>
            <person name="Song Q."/>
            <person name="Thelen J."/>
            <person name="Cheng J."/>
            <person name="Xu D."/>
            <person name="Hellsten U."/>
            <person name="May G."/>
            <person name="Yu Y."/>
            <person name="Sakurai T."/>
            <person name="Umezawa T."/>
            <person name="Bhattacharyya M."/>
            <person name="Sandhu D."/>
            <person name="Valliyodan B."/>
            <person name="Lindquist E."/>
            <person name="Peto M."/>
            <person name="Grant D."/>
            <person name="Shu S."/>
            <person name="Goodstein D."/>
            <person name="Barry K."/>
            <person name="Futrell-Griggs M."/>
            <person name="Abernathy B."/>
            <person name="Du J."/>
            <person name="Tian Z."/>
            <person name="Zhu L."/>
            <person name="Gill N."/>
            <person name="Joshi T."/>
            <person name="Libault M."/>
            <person name="Sethuraman A."/>
            <person name="Zhang X."/>
            <person name="Shinozaki K."/>
            <person name="Nguyen H."/>
            <person name="Wing R."/>
            <person name="Cregan P."/>
            <person name="Specht J."/>
            <person name="Grimwood J."/>
            <person name="Rokhsar D."/>
            <person name="Stacey G."/>
            <person name="Shoemaker R."/>
            <person name="Jackson S."/>
        </authorList>
    </citation>
    <scope>NUCLEOTIDE SEQUENCE</scope>
    <source>
        <tissue evidence="1">Callus</tissue>
    </source>
</reference>
<proteinExistence type="predicted"/>
<dbReference type="Gramene" id="KRH73793">
    <property type="protein sequence ID" value="KRH73793"/>
    <property type="gene ID" value="GLYMA_02G293800"/>
</dbReference>
<reference evidence="1 2" key="1">
    <citation type="journal article" date="2010" name="Nature">
        <title>Genome sequence of the palaeopolyploid soybean.</title>
        <authorList>
            <person name="Schmutz J."/>
            <person name="Cannon S.B."/>
            <person name="Schlueter J."/>
            <person name="Ma J."/>
            <person name="Mitros T."/>
            <person name="Nelson W."/>
            <person name="Hyten D.L."/>
            <person name="Song Q."/>
            <person name="Thelen J.J."/>
            <person name="Cheng J."/>
            <person name="Xu D."/>
            <person name="Hellsten U."/>
            <person name="May G.D."/>
            <person name="Yu Y."/>
            <person name="Sakurai T."/>
            <person name="Umezawa T."/>
            <person name="Bhattacharyya M.K."/>
            <person name="Sandhu D."/>
            <person name="Valliyodan B."/>
            <person name="Lindquist E."/>
            <person name="Peto M."/>
            <person name="Grant D."/>
            <person name="Shu S."/>
            <person name="Goodstein D."/>
            <person name="Barry K."/>
            <person name="Futrell-Griggs M."/>
            <person name="Abernathy B."/>
            <person name="Du J."/>
            <person name="Tian Z."/>
            <person name="Zhu L."/>
            <person name="Gill N."/>
            <person name="Joshi T."/>
            <person name="Libault M."/>
            <person name="Sethuraman A."/>
            <person name="Zhang X.-C."/>
            <person name="Shinozaki K."/>
            <person name="Nguyen H.T."/>
            <person name="Wing R.A."/>
            <person name="Cregan P."/>
            <person name="Specht J."/>
            <person name="Grimwood J."/>
            <person name="Rokhsar D."/>
            <person name="Stacey G."/>
            <person name="Shoemaker R.C."/>
            <person name="Jackson S.A."/>
        </authorList>
    </citation>
    <scope>NUCLEOTIDE SEQUENCE [LARGE SCALE GENOMIC DNA]</scope>
    <source>
        <strain evidence="2">cv. Williams 82</strain>
        <tissue evidence="1">Callus</tissue>
    </source>
</reference>
<reference evidence="2" key="2">
    <citation type="submission" date="2018-02" db="UniProtKB">
        <authorList>
            <consortium name="EnsemblPlants"/>
        </authorList>
    </citation>
    <scope>IDENTIFICATION</scope>
    <source>
        <strain evidence="2">Williams 82</strain>
    </source>
</reference>
<protein>
    <submittedName>
        <fullName evidence="1 2">Uncharacterized protein</fullName>
    </submittedName>
</protein>
<organism evidence="1">
    <name type="scientific">Glycine max</name>
    <name type="common">Soybean</name>
    <name type="synonym">Glycine hispida</name>
    <dbReference type="NCBI Taxonomy" id="3847"/>
    <lineage>
        <taxon>Eukaryota</taxon>
        <taxon>Viridiplantae</taxon>
        <taxon>Streptophyta</taxon>
        <taxon>Embryophyta</taxon>
        <taxon>Tracheophyta</taxon>
        <taxon>Spermatophyta</taxon>
        <taxon>Magnoliopsida</taxon>
        <taxon>eudicotyledons</taxon>
        <taxon>Gunneridae</taxon>
        <taxon>Pentapetalae</taxon>
        <taxon>rosids</taxon>
        <taxon>fabids</taxon>
        <taxon>Fabales</taxon>
        <taxon>Fabaceae</taxon>
        <taxon>Papilionoideae</taxon>
        <taxon>50 kb inversion clade</taxon>
        <taxon>NPAAA clade</taxon>
        <taxon>indigoferoid/millettioid clade</taxon>
        <taxon>Phaseoleae</taxon>
        <taxon>Glycine</taxon>
        <taxon>Glycine subgen. Soja</taxon>
    </lineage>
</organism>
<evidence type="ECO:0000313" key="2">
    <source>
        <dbReference type="EnsemblPlants" id="KRH73793"/>
    </source>
</evidence>
<dbReference type="InParanoid" id="A0A0R0L3G6"/>
<dbReference type="Proteomes" id="UP000008827">
    <property type="component" value="Chromosome 2"/>
</dbReference>
<sequence>MTTSCKGCSLSPSSQSHTSLFPSSFVIKESLFRKQVHNVNVNVLKHTYGVESWRRRGIFAASS</sequence>